<comment type="cofactor">
    <cofactor evidence="1">
        <name>Fe(2+)</name>
        <dbReference type="ChEBI" id="CHEBI:29033"/>
    </cofactor>
</comment>
<dbReference type="Pfam" id="PF07847">
    <property type="entry name" value="PCO_ADO"/>
    <property type="match status" value="1"/>
</dbReference>
<proteinExistence type="inferred from homology"/>
<keyword evidence="5" id="KW-0560">Oxidoreductase</keyword>
<comment type="catalytic activity">
    <reaction evidence="7">
        <text>L-cysteine + O2 = 3-sulfino-L-alanine + H(+)</text>
        <dbReference type="Rhea" id="RHEA:20441"/>
        <dbReference type="ChEBI" id="CHEBI:15378"/>
        <dbReference type="ChEBI" id="CHEBI:15379"/>
        <dbReference type="ChEBI" id="CHEBI:35235"/>
        <dbReference type="ChEBI" id="CHEBI:61085"/>
        <dbReference type="EC" id="1.13.11.20"/>
    </reaction>
    <physiologicalReaction direction="left-to-right" evidence="7">
        <dbReference type="Rhea" id="RHEA:20442"/>
    </physiologicalReaction>
</comment>
<evidence type="ECO:0000256" key="1">
    <source>
        <dbReference type="ARBA" id="ARBA00001954"/>
    </source>
</evidence>
<evidence type="ECO:0000256" key="3">
    <source>
        <dbReference type="ARBA" id="ARBA00013133"/>
    </source>
</evidence>
<dbReference type="SUPFAM" id="SSF51182">
    <property type="entry name" value="RmlC-like cupins"/>
    <property type="match status" value="1"/>
</dbReference>
<dbReference type="Proteomes" id="UP000228380">
    <property type="component" value="Chromosome 11"/>
</dbReference>
<gene>
    <name evidence="10" type="primary">LOC103720411</name>
</gene>
<dbReference type="AlphaFoldDB" id="A0A8B7CX74"/>
<evidence type="ECO:0000256" key="2">
    <source>
        <dbReference type="ARBA" id="ARBA00006622"/>
    </source>
</evidence>
<keyword evidence="6" id="KW-0408">Iron</keyword>
<dbReference type="GO" id="GO:0046872">
    <property type="term" value="F:metal ion binding"/>
    <property type="evidence" value="ECO:0007669"/>
    <property type="project" value="UniProtKB-KW"/>
</dbReference>
<sequence>MRVDGSLADRKGKEESAAAAEGAAAAAAGAGAKCKSSKKGKRRNKKGKSATVVQRLFDTCKSVFANCGPDIVPSPEDIERLRAILDTMKPEDVGLTPNLQYFRNAVSEGPPLITYLRVHECPKFSICIFCLPKSAVIPLHNHPGMTVFGKILFGSMHVKSYDWVDNPQNSRETIRNADGARLAKVKTDDVFKAPCETSILYPAAGGNMHRFTAVTSCAVLDVLGPPYSKSEGRDCAYYNDLPYSSSSGDAVLVPGEHEGYAWLKEMEGQPDDCIVVSGEYKGPKIVDH</sequence>
<evidence type="ECO:0000256" key="5">
    <source>
        <dbReference type="ARBA" id="ARBA00023002"/>
    </source>
</evidence>
<reference evidence="10" key="2">
    <citation type="submission" date="2025-08" db="UniProtKB">
        <authorList>
            <consortium name="RefSeq"/>
        </authorList>
    </citation>
    <scope>IDENTIFICATION</scope>
    <source>
        <tissue evidence="10">Young leaves</tissue>
    </source>
</reference>
<reference evidence="9" key="1">
    <citation type="journal article" date="2019" name="Nat. Commun.">
        <title>Genome-wide association mapping of date palm fruit traits.</title>
        <authorList>
            <person name="Hazzouri K.M."/>
            <person name="Gros-Balthazard M."/>
            <person name="Flowers J.M."/>
            <person name="Copetti D."/>
            <person name="Lemansour A."/>
            <person name="Lebrun M."/>
            <person name="Masmoudi K."/>
            <person name="Ferrand S."/>
            <person name="Dhar M.I."/>
            <person name="Fresquez Z.A."/>
            <person name="Rosas U."/>
            <person name="Zhang J."/>
            <person name="Talag J."/>
            <person name="Lee S."/>
            <person name="Kudrna D."/>
            <person name="Powell R.F."/>
            <person name="Leitch I.J."/>
            <person name="Krueger R.R."/>
            <person name="Wing R.A."/>
            <person name="Amiri K.M.A."/>
            <person name="Purugganan M.D."/>
        </authorList>
    </citation>
    <scope>NUCLEOTIDE SEQUENCE [LARGE SCALE GENOMIC DNA]</scope>
    <source>
        <strain evidence="9">cv. Khalas</strain>
    </source>
</reference>
<comment type="similarity">
    <text evidence="2">Belongs to the cysteine dioxygenase family.</text>
</comment>
<dbReference type="InterPro" id="IPR012864">
    <property type="entry name" value="PCO/ADO"/>
</dbReference>
<evidence type="ECO:0000256" key="8">
    <source>
        <dbReference type="SAM" id="MobiDB-lite"/>
    </source>
</evidence>
<dbReference type="KEGG" id="pda:103720411"/>
<evidence type="ECO:0000313" key="10">
    <source>
        <dbReference type="RefSeq" id="XP_008808325.1"/>
    </source>
</evidence>
<organism evidence="9 10">
    <name type="scientific">Phoenix dactylifera</name>
    <name type="common">Date palm</name>
    <dbReference type="NCBI Taxonomy" id="42345"/>
    <lineage>
        <taxon>Eukaryota</taxon>
        <taxon>Viridiplantae</taxon>
        <taxon>Streptophyta</taxon>
        <taxon>Embryophyta</taxon>
        <taxon>Tracheophyta</taxon>
        <taxon>Spermatophyta</taxon>
        <taxon>Magnoliopsida</taxon>
        <taxon>Liliopsida</taxon>
        <taxon>Arecaceae</taxon>
        <taxon>Coryphoideae</taxon>
        <taxon>Phoeniceae</taxon>
        <taxon>Phoenix</taxon>
    </lineage>
</organism>
<dbReference type="Gene3D" id="2.60.120.10">
    <property type="entry name" value="Jelly Rolls"/>
    <property type="match status" value="1"/>
</dbReference>
<keyword evidence="9" id="KW-1185">Reference proteome</keyword>
<dbReference type="OrthoDB" id="271433at2759"/>
<evidence type="ECO:0000313" key="9">
    <source>
        <dbReference type="Proteomes" id="UP000228380"/>
    </source>
</evidence>
<dbReference type="InterPro" id="IPR011051">
    <property type="entry name" value="RmlC_Cupin_sf"/>
</dbReference>
<dbReference type="PANTHER" id="PTHR22966">
    <property type="entry name" value="2-AMINOETHANETHIOL DIOXYGENASE"/>
    <property type="match status" value="1"/>
</dbReference>
<name>A0A8B7CX74_PHODC</name>
<evidence type="ECO:0000256" key="7">
    <source>
        <dbReference type="ARBA" id="ARBA00024284"/>
    </source>
</evidence>
<protein>
    <recommendedName>
        <fullName evidence="3">cysteine dioxygenase</fullName>
        <ecNumber evidence="3">1.13.11.20</ecNumber>
    </recommendedName>
</protein>
<evidence type="ECO:0000256" key="6">
    <source>
        <dbReference type="ARBA" id="ARBA00023004"/>
    </source>
</evidence>
<dbReference type="GeneID" id="103720411"/>
<dbReference type="GO" id="GO:0017172">
    <property type="term" value="F:cysteine dioxygenase activity"/>
    <property type="evidence" value="ECO:0007669"/>
    <property type="project" value="UniProtKB-EC"/>
</dbReference>
<dbReference type="EC" id="1.13.11.20" evidence="3"/>
<dbReference type="RefSeq" id="XP_008808325.1">
    <property type="nucleotide sequence ID" value="XM_008810103.4"/>
</dbReference>
<dbReference type="InterPro" id="IPR014710">
    <property type="entry name" value="RmlC-like_jellyroll"/>
</dbReference>
<keyword evidence="4" id="KW-0479">Metal-binding</keyword>
<dbReference type="GO" id="GO:0070483">
    <property type="term" value="P:detection of hypoxia"/>
    <property type="evidence" value="ECO:0007669"/>
    <property type="project" value="UniProtKB-ARBA"/>
</dbReference>
<dbReference type="PANTHER" id="PTHR22966:SF1">
    <property type="entry name" value="PLANT CYSTEINE OXIDASE 1"/>
    <property type="match status" value="1"/>
</dbReference>
<evidence type="ECO:0000256" key="4">
    <source>
        <dbReference type="ARBA" id="ARBA00022723"/>
    </source>
</evidence>
<dbReference type="CDD" id="cd20289">
    <property type="entry name" value="cupin_ADO"/>
    <property type="match status" value="1"/>
</dbReference>
<feature type="compositionally biased region" description="Basic residues" evidence="8">
    <location>
        <begin position="35"/>
        <end position="48"/>
    </location>
</feature>
<feature type="region of interest" description="Disordered" evidence="8">
    <location>
        <begin position="28"/>
        <end position="49"/>
    </location>
</feature>
<accession>A0A8B7CX74</accession>